<feature type="domain" description="Glycosyltransferase RgtA/B/C/D-like" evidence="9">
    <location>
        <begin position="164"/>
        <end position="311"/>
    </location>
</feature>
<dbReference type="AlphaFoldDB" id="A0A936TES2"/>
<feature type="transmembrane region" description="Helical" evidence="8">
    <location>
        <begin position="32"/>
        <end position="51"/>
    </location>
</feature>
<keyword evidence="3" id="KW-0328">Glycosyltransferase</keyword>
<comment type="caution">
    <text evidence="10">The sequence shown here is derived from an EMBL/GenBank/DDBJ whole genome shotgun (WGS) entry which is preliminary data.</text>
</comment>
<protein>
    <submittedName>
        <fullName evidence="10">Glycosyltransferase family 39 protein</fullName>
    </submittedName>
</protein>
<dbReference type="PANTHER" id="PTHR33908:SF11">
    <property type="entry name" value="MEMBRANE PROTEIN"/>
    <property type="match status" value="1"/>
</dbReference>
<evidence type="ECO:0000256" key="5">
    <source>
        <dbReference type="ARBA" id="ARBA00022692"/>
    </source>
</evidence>
<keyword evidence="6 8" id="KW-1133">Transmembrane helix</keyword>
<organism evidence="10 11">
    <name type="scientific">Candidatus Neomicrothrix subdominans</name>
    <dbReference type="NCBI Taxonomy" id="2954438"/>
    <lineage>
        <taxon>Bacteria</taxon>
        <taxon>Bacillati</taxon>
        <taxon>Actinomycetota</taxon>
        <taxon>Acidimicrobiia</taxon>
        <taxon>Acidimicrobiales</taxon>
        <taxon>Microthrixaceae</taxon>
        <taxon>Candidatus Neomicrothrix</taxon>
    </lineage>
</organism>
<keyword evidence="4" id="KW-0808">Transferase</keyword>
<feature type="transmembrane region" description="Helical" evidence="8">
    <location>
        <begin position="547"/>
        <end position="565"/>
    </location>
</feature>
<dbReference type="InterPro" id="IPR038731">
    <property type="entry name" value="RgtA/B/C-like"/>
</dbReference>
<feature type="transmembrane region" description="Helical" evidence="8">
    <location>
        <begin position="63"/>
        <end position="82"/>
    </location>
</feature>
<evidence type="ECO:0000256" key="1">
    <source>
        <dbReference type="ARBA" id="ARBA00004651"/>
    </source>
</evidence>
<gene>
    <name evidence="10" type="ORF">IPN02_02775</name>
</gene>
<feature type="transmembrane region" description="Helical" evidence="8">
    <location>
        <begin position="125"/>
        <end position="143"/>
    </location>
</feature>
<evidence type="ECO:0000256" key="6">
    <source>
        <dbReference type="ARBA" id="ARBA00022989"/>
    </source>
</evidence>
<keyword evidence="7 8" id="KW-0472">Membrane</keyword>
<evidence type="ECO:0000256" key="8">
    <source>
        <dbReference type="SAM" id="Phobius"/>
    </source>
</evidence>
<dbReference type="Pfam" id="PF13231">
    <property type="entry name" value="PMT_2"/>
    <property type="match status" value="1"/>
</dbReference>
<comment type="subcellular location">
    <subcellularLocation>
        <location evidence="1">Cell membrane</location>
        <topology evidence="1">Multi-pass membrane protein</topology>
    </subcellularLocation>
</comment>
<dbReference type="InterPro" id="IPR050297">
    <property type="entry name" value="LipidA_mod_glycosyltrf_83"/>
</dbReference>
<accession>A0A936TES2</accession>
<feature type="transmembrane region" description="Helical" evidence="8">
    <location>
        <begin position="229"/>
        <end position="245"/>
    </location>
</feature>
<feature type="transmembrane region" description="Helical" evidence="8">
    <location>
        <begin position="150"/>
        <end position="168"/>
    </location>
</feature>
<sequence length="619" mass="65812">MTSTNEELLQAETLDRESCPAELPLSSGFRRGLAWITAVGSAIVLLDLMVFRPLCPPARGQTGCFSIGGDAAGVFVMARLMAWGNGLASPIAYELAGGISAPFVGKPPAVVTYLAGVLWLGERPLLVRALIFLVVGALVAWFIRHRVAQPVRRVAEVAVPILVVVSLLAGNPSLLARVALSALALGAIPIVGLLGRRLVDERTGLVAAFLAAVVPAVWVNATMMNVETLYVVALPLVLLATLRAADRPEPLRFVQLGGAMLVLSFTRLEGVALAALLLAGLVMAARTPSLGRRLLLAGLSLAIVAVPLVGWSALNNARFKGGTGVSIGGGSVLWSGACDKVTYGEFKGFWTLCTPETTISERIPLTEAVDDLVLVPGYAEAVMDPDNPVLSHAMERPERTATTPVASVELVRAEYDKLSGFLPDGSRGVGIWVDDKPVVDPDLILEPGQHLLVHANPVSGFSEVELDAGATARALRYYGERMDDLPLLGAARVGRAMGVYRPNQTAQLETLVEGRESWQAWAGVISWWVMAPVAVLGAVQLRGRRPIWPFAAVTVLVVLVIAASLGIPRYRLGLDVVACVLVAVPLARWWSRRQPTLSVLGPLQGEGTDDDANETVRDR</sequence>
<evidence type="ECO:0000313" key="11">
    <source>
        <dbReference type="Proteomes" id="UP000727993"/>
    </source>
</evidence>
<keyword evidence="2" id="KW-1003">Cell membrane</keyword>
<dbReference type="GO" id="GO:0005886">
    <property type="term" value="C:plasma membrane"/>
    <property type="evidence" value="ECO:0007669"/>
    <property type="project" value="UniProtKB-SubCell"/>
</dbReference>
<keyword evidence="5 8" id="KW-0812">Transmembrane</keyword>
<proteinExistence type="predicted"/>
<feature type="transmembrane region" description="Helical" evidence="8">
    <location>
        <begin position="257"/>
        <end position="282"/>
    </location>
</feature>
<dbReference type="PANTHER" id="PTHR33908">
    <property type="entry name" value="MANNOSYLTRANSFERASE YKCB-RELATED"/>
    <property type="match status" value="1"/>
</dbReference>
<evidence type="ECO:0000256" key="3">
    <source>
        <dbReference type="ARBA" id="ARBA00022676"/>
    </source>
</evidence>
<evidence type="ECO:0000259" key="9">
    <source>
        <dbReference type="Pfam" id="PF13231"/>
    </source>
</evidence>
<reference evidence="10 11" key="1">
    <citation type="submission" date="2020-10" db="EMBL/GenBank/DDBJ databases">
        <title>Connecting structure to function with the recovery of over 1000 high-quality activated sludge metagenome-assembled genomes encoding full-length rRNA genes using long-read sequencing.</title>
        <authorList>
            <person name="Singleton C.M."/>
            <person name="Petriglieri F."/>
            <person name="Kristensen J.M."/>
            <person name="Kirkegaard R.H."/>
            <person name="Michaelsen T.Y."/>
            <person name="Andersen M.H."/>
            <person name="Karst S.M."/>
            <person name="Dueholm M.S."/>
            <person name="Nielsen P.H."/>
            <person name="Albertsen M."/>
        </authorList>
    </citation>
    <scope>NUCLEOTIDE SEQUENCE [LARGE SCALE GENOMIC DNA]</scope>
    <source>
        <strain evidence="10">Lyne_18-Q3-R50-59_MAXAC.006</strain>
    </source>
</reference>
<feature type="transmembrane region" description="Helical" evidence="8">
    <location>
        <begin position="520"/>
        <end position="541"/>
    </location>
</feature>
<evidence type="ECO:0000256" key="4">
    <source>
        <dbReference type="ARBA" id="ARBA00022679"/>
    </source>
</evidence>
<dbReference type="Proteomes" id="UP000727993">
    <property type="component" value="Unassembled WGS sequence"/>
</dbReference>
<dbReference type="GO" id="GO:0009103">
    <property type="term" value="P:lipopolysaccharide biosynthetic process"/>
    <property type="evidence" value="ECO:0007669"/>
    <property type="project" value="UniProtKB-ARBA"/>
</dbReference>
<name>A0A936TES2_9ACTN</name>
<evidence type="ECO:0000256" key="7">
    <source>
        <dbReference type="ARBA" id="ARBA00023136"/>
    </source>
</evidence>
<dbReference type="EMBL" id="JADJZA010000001">
    <property type="protein sequence ID" value="MBK9295800.1"/>
    <property type="molecule type" value="Genomic_DNA"/>
</dbReference>
<evidence type="ECO:0000313" key="10">
    <source>
        <dbReference type="EMBL" id="MBK9295800.1"/>
    </source>
</evidence>
<feature type="transmembrane region" description="Helical" evidence="8">
    <location>
        <begin position="174"/>
        <end position="193"/>
    </location>
</feature>
<feature type="transmembrane region" description="Helical" evidence="8">
    <location>
        <begin position="205"/>
        <end position="223"/>
    </location>
</feature>
<feature type="transmembrane region" description="Helical" evidence="8">
    <location>
        <begin position="294"/>
        <end position="314"/>
    </location>
</feature>
<dbReference type="GO" id="GO:0016763">
    <property type="term" value="F:pentosyltransferase activity"/>
    <property type="evidence" value="ECO:0007669"/>
    <property type="project" value="TreeGrafter"/>
</dbReference>
<feature type="transmembrane region" description="Helical" evidence="8">
    <location>
        <begin position="572"/>
        <end position="590"/>
    </location>
</feature>
<evidence type="ECO:0000256" key="2">
    <source>
        <dbReference type="ARBA" id="ARBA00022475"/>
    </source>
</evidence>